<evidence type="ECO:0000256" key="1">
    <source>
        <dbReference type="SAM" id="Phobius"/>
    </source>
</evidence>
<keyword evidence="1" id="KW-0812">Transmembrane</keyword>
<organism evidence="3 4">
    <name type="scientific">Oxobacter pfennigii</name>
    <dbReference type="NCBI Taxonomy" id="36849"/>
    <lineage>
        <taxon>Bacteria</taxon>
        <taxon>Bacillati</taxon>
        <taxon>Bacillota</taxon>
        <taxon>Clostridia</taxon>
        <taxon>Eubacteriales</taxon>
        <taxon>Clostridiaceae</taxon>
        <taxon>Oxobacter</taxon>
    </lineage>
</organism>
<dbReference type="AlphaFoldDB" id="A0A0P8YA92"/>
<proteinExistence type="predicted"/>
<dbReference type="PANTHER" id="PTHR41771:SF1">
    <property type="entry name" value="MEMBRANE PROTEIN"/>
    <property type="match status" value="1"/>
</dbReference>
<feature type="transmembrane region" description="Helical" evidence="1">
    <location>
        <begin position="231"/>
        <end position="256"/>
    </location>
</feature>
<sequence>MKKIFLITFILIFLGTSAFAAGETSLVKAQIISLKETVSGQMKEQLVKVRVLEGIYINEEIDIKYIPVEYSESNFELRKGMNVFISVNTNDDKLQANIMNISREDHLKTLAIIFIIAVTIFGRFTGIFSVTALGISGFIILKFMIPMILKGENPVIVSVACSILIILISFIFVSGFSKKSFASILGTAGGTIIAGILALIFTDLCVITGLADEDTTLLVTQMGITMDYRGLYFSGVLIGTIGVVMDVGMSITSFIFELKNTSPCIGFFKLMRSGLIVGKDIIATMVNTLVLAYAGSSIPLLLLFYKSTTPVNQIISMEIVSAEIIRSLCGSIGLILTIPLTSFIASVMAEKE</sequence>
<feature type="transmembrane region" description="Helical" evidence="1">
    <location>
        <begin position="155"/>
        <end position="176"/>
    </location>
</feature>
<dbReference type="EMBL" id="LKET01000033">
    <property type="protein sequence ID" value="KPU43865.1"/>
    <property type="molecule type" value="Genomic_DNA"/>
</dbReference>
<evidence type="ECO:0000256" key="2">
    <source>
        <dbReference type="SAM" id="SignalP"/>
    </source>
</evidence>
<dbReference type="RefSeq" id="WP_054875600.1">
    <property type="nucleotide sequence ID" value="NZ_LKET01000033.1"/>
</dbReference>
<reference evidence="3 4" key="1">
    <citation type="submission" date="2015-09" db="EMBL/GenBank/DDBJ databases">
        <title>Genome sequence of Oxobacter pfennigii DSM 3222.</title>
        <authorList>
            <person name="Poehlein A."/>
            <person name="Bengelsdorf F.R."/>
            <person name="Schiel-Bengelsdorf B."/>
            <person name="Duerre P."/>
            <person name="Daniel R."/>
        </authorList>
    </citation>
    <scope>NUCLEOTIDE SEQUENCE [LARGE SCALE GENOMIC DNA]</scope>
    <source>
        <strain evidence="3 4">DSM 3222</strain>
    </source>
</reference>
<dbReference type="InterPro" id="IPR012507">
    <property type="entry name" value="YibE_F"/>
</dbReference>
<dbReference type="PATRIC" id="fig|36849.3.peg.2716"/>
<feature type="signal peptide" evidence="2">
    <location>
        <begin position="1"/>
        <end position="20"/>
    </location>
</feature>
<keyword evidence="1" id="KW-1133">Transmembrane helix</keyword>
<comment type="caution">
    <text evidence="3">The sequence shown here is derived from an EMBL/GenBank/DDBJ whole genome shotgun (WGS) entry which is preliminary data.</text>
</comment>
<gene>
    <name evidence="3" type="ORF">OXPF_25700</name>
</gene>
<evidence type="ECO:0000313" key="4">
    <source>
        <dbReference type="Proteomes" id="UP000050326"/>
    </source>
</evidence>
<accession>A0A0P8YA92</accession>
<dbReference type="Proteomes" id="UP000050326">
    <property type="component" value="Unassembled WGS sequence"/>
</dbReference>
<protein>
    <submittedName>
        <fullName evidence="3">YibE/F-like protein</fullName>
    </submittedName>
</protein>
<feature type="transmembrane region" description="Helical" evidence="1">
    <location>
        <begin position="188"/>
        <end position="211"/>
    </location>
</feature>
<keyword evidence="4" id="KW-1185">Reference proteome</keyword>
<evidence type="ECO:0000313" key="3">
    <source>
        <dbReference type="EMBL" id="KPU43865.1"/>
    </source>
</evidence>
<name>A0A0P8YA92_9CLOT</name>
<feature type="transmembrane region" description="Helical" evidence="1">
    <location>
        <begin position="107"/>
        <end position="124"/>
    </location>
</feature>
<feature type="chain" id="PRO_5006154415" evidence="2">
    <location>
        <begin position="21"/>
        <end position="352"/>
    </location>
</feature>
<dbReference type="OrthoDB" id="5753718at2"/>
<dbReference type="Pfam" id="PF07907">
    <property type="entry name" value="YibE_F"/>
    <property type="match status" value="1"/>
</dbReference>
<keyword evidence="2" id="KW-0732">Signal</keyword>
<feature type="transmembrane region" description="Helical" evidence="1">
    <location>
        <begin position="324"/>
        <end position="349"/>
    </location>
</feature>
<feature type="transmembrane region" description="Helical" evidence="1">
    <location>
        <begin position="277"/>
        <end position="304"/>
    </location>
</feature>
<dbReference type="PANTHER" id="PTHR41771">
    <property type="entry name" value="MEMBRANE PROTEIN-RELATED"/>
    <property type="match status" value="1"/>
</dbReference>
<dbReference type="STRING" id="36849.OXPF_25700"/>
<keyword evidence="1" id="KW-0472">Membrane</keyword>